<dbReference type="EMBL" id="AP021888">
    <property type="protein sequence ID" value="BBP43541.1"/>
    <property type="molecule type" value="Genomic_DNA"/>
</dbReference>
<feature type="transmembrane region" description="Helical" evidence="1">
    <location>
        <begin position="143"/>
        <end position="163"/>
    </location>
</feature>
<keyword evidence="1" id="KW-0472">Membrane</keyword>
<keyword evidence="1" id="KW-1133">Transmembrane helix</keyword>
<dbReference type="RefSeq" id="WP_173291329.1">
    <property type="nucleotide sequence ID" value="NZ_AP021888.1"/>
</dbReference>
<evidence type="ECO:0000313" key="3">
    <source>
        <dbReference type="Proteomes" id="UP000501466"/>
    </source>
</evidence>
<feature type="transmembrane region" description="Helical" evidence="1">
    <location>
        <begin position="374"/>
        <end position="400"/>
    </location>
</feature>
<feature type="transmembrane region" description="Helical" evidence="1">
    <location>
        <begin position="175"/>
        <end position="198"/>
    </location>
</feature>
<dbReference type="SUPFAM" id="SSF82866">
    <property type="entry name" value="Multidrug efflux transporter AcrB transmembrane domain"/>
    <property type="match status" value="2"/>
</dbReference>
<keyword evidence="1" id="KW-0812">Transmembrane</keyword>
<keyword evidence="3" id="KW-1185">Reference proteome</keyword>
<feature type="transmembrane region" description="Helical" evidence="1">
    <location>
        <begin position="71"/>
        <end position="91"/>
    </location>
</feature>
<evidence type="ECO:0000313" key="2">
    <source>
        <dbReference type="EMBL" id="BBP43541.1"/>
    </source>
</evidence>
<feature type="transmembrane region" description="Helical" evidence="1">
    <location>
        <begin position="227"/>
        <end position="246"/>
    </location>
</feature>
<feature type="transmembrane region" description="Helical" evidence="1">
    <location>
        <begin position="302"/>
        <end position="322"/>
    </location>
</feature>
<proteinExistence type="predicted"/>
<evidence type="ECO:0000256" key="1">
    <source>
        <dbReference type="SAM" id="Phobius"/>
    </source>
</evidence>
<dbReference type="AlphaFoldDB" id="A0A6F8PN43"/>
<feature type="transmembrane region" description="Helical" evidence="1">
    <location>
        <begin position="252"/>
        <end position="268"/>
    </location>
</feature>
<feature type="transmembrane region" description="Helical" evidence="1">
    <location>
        <begin position="20"/>
        <end position="36"/>
    </location>
</feature>
<accession>A0A6F8PN43</accession>
<dbReference type="Gene3D" id="1.20.1640.10">
    <property type="entry name" value="Multidrug efflux transporter AcrB transmembrane domain"/>
    <property type="match status" value="2"/>
</dbReference>
<dbReference type="KEGG" id="tzo:THMIRHAT_12870"/>
<feature type="transmembrane region" description="Helical" evidence="1">
    <location>
        <begin position="42"/>
        <end position="64"/>
    </location>
</feature>
<evidence type="ECO:0008006" key="4">
    <source>
        <dbReference type="Google" id="ProtNLM"/>
    </source>
</evidence>
<organism evidence="2 3">
    <name type="scientific">Thiosulfativibrio zosterae</name>
    <dbReference type="NCBI Taxonomy" id="2675053"/>
    <lineage>
        <taxon>Bacteria</taxon>
        <taxon>Pseudomonadati</taxon>
        <taxon>Pseudomonadota</taxon>
        <taxon>Gammaproteobacteria</taxon>
        <taxon>Thiotrichales</taxon>
        <taxon>Piscirickettsiaceae</taxon>
        <taxon>Thiosulfativibrio</taxon>
    </lineage>
</organism>
<sequence>MEGAWAFNWVQILRHQSRSVWLLGLTLTGFALWGWTGFTNDLWQPVVLAFIALVVMSLLSIYLLDSFKSAVFIFGASSLLFILLIGLGLLFNDNYQESTAFGWVIILIMMMSNLTHIITTLHREMARGAHQYDGIAEAIRINSGPIFLSNTTTLAGFLMVGWFDTTFQEMALTVLLGWALITILLLIFLPWIMMNWLLEFRVGHYQDRHGFLFIADYLQKSPVSAKALSALLIALSAVALGLLVWAFSDYQALLMMLLSSGILLGIFWQNLKLTLAVLAVSALAVLLAFAMMKLSIAFDEQALLITLVIPLGIVLDDAIHFFSRIRRAKQGFYRDDLSAIRFTLSSIGRPIWNTSLLLFVGLTVLLIFGNSMIYQLSILTLLSIALATFMVLVLLPALYISKSL</sequence>
<feature type="transmembrane region" description="Helical" evidence="1">
    <location>
        <begin position="351"/>
        <end position="368"/>
    </location>
</feature>
<gene>
    <name evidence="2" type="ORF">THMIRHAT_12870</name>
</gene>
<dbReference type="Proteomes" id="UP000501466">
    <property type="component" value="Chromosome"/>
</dbReference>
<reference evidence="3" key="1">
    <citation type="submission" date="2019-11" db="EMBL/GenBank/DDBJ databases">
        <title>Isolation and characterization of two novel species in the genus Thiomicrorhabdus.</title>
        <authorList>
            <person name="Mochizuki J."/>
            <person name="Kojima H."/>
            <person name="Fukui M."/>
        </authorList>
    </citation>
    <scope>NUCLEOTIDE SEQUENCE [LARGE SCALE GENOMIC DNA]</scope>
    <source>
        <strain evidence="3">AkT22</strain>
    </source>
</reference>
<name>A0A6F8PN43_9GAMM</name>
<protein>
    <recommendedName>
        <fullName evidence="4">SSD domain-containing protein</fullName>
    </recommendedName>
</protein>
<feature type="transmembrane region" description="Helical" evidence="1">
    <location>
        <begin position="103"/>
        <end position="122"/>
    </location>
</feature>
<feature type="transmembrane region" description="Helical" evidence="1">
    <location>
        <begin position="275"/>
        <end position="296"/>
    </location>
</feature>